<dbReference type="KEGG" id="nta:107784758"/>
<reference evidence="1" key="1">
    <citation type="submission" date="2025-08" db="UniProtKB">
        <authorList>
            <consortium name="RefSeq"/>
        </authorList>
    </citation>
    <scope>IDENTIFICATION</scope>
</reference>
<dbReference type="PANTHER" id="PTHR33710:SF23">
    <property type="entry name" value="NON-LTR RETROELEMENT REVERSE TRANSCRIPTASE"/>
    <property type="match status" value="1"/>
</dbReference>
<proteinExistence type="predicted"/>
<dbReference type="Gene3D" id="3.60.10.10">
    <property type="entry name" value="Endonuclease/exonuclease/phosphatase"/>
    <property type="match status" value="1"/>
</dbReference>
<dbReference type="InterPro" id="IPR036691">
    <property type="entry name" value="Endo/exonu/phosph_ase_sf"/>
</dbReference>
<dbReference type="PANTHER" id="PTHR33710">
    <property type="entry name" value="BNAC02G09200D PROTEIN"/>
    <property type="match status" value="1"/>
</dbReference>
<dbReference type="OrthoDB" id="1298068at2759"/>
<sequence>MTFVYAKCSSLERLELWDNLYYLTIGMELPWLVGGYFNVVLNEEEKIGGLLVYLPEYEDFAFCVNSCGLFDTGYKGSPFTWWNGRSNEECIFKRLDRIFVNQQFNTIFPTIEVEHLIRTRSDHAPLLMNCGEDAAYFLKRVKTTLSHWSKLTYGDIFKQLDIREDIVRIKEIMFEEEPIRENRIVLQQAQVELKSYLSIKEQYWK</sequence>
<dbReference type="RefSeq" id="XP_016461422.1">
    <property type="nucleotide sequence ID" value="XM_016605936.1"/>
</dbReference>
<organism evidence="1">
    <name type="scientific">Nicotiana tabacum</name>
    <name type="common">Common tobacco</name>
    <dbReference type="NCBI Taxonomy" id="4097"/>
    <lineage>
        <taxon>Eukaryota</taxon>
        <taxon>Viridiplantae</taxon>
        <taxon>Streptophyta</taxon>
        <taxon>Embryophyta</taxon>
        <taxon>Tracheophyta</taxon>
        <taxon>Spermatophyta</taxon>
        <taxon>Magnoliopsida</taxon>
        <taxon>eudicotyledons</taxon>
        <taxon>Gunneridae</taxon>
        <taxon>Pentapetalae</taxon>
        <taxon>asterids</taxon>
        <taxon>lamiids</taxon>
        <taxon>Solanales</taxon>
        <taxon>Solanaceae</taxon>
        <taxon>Nicotianoideae</taxon>
        <taxon>Nicotianeae</taxon>
        <taxon>Nicotiana</taxon>
    </lineage>
</organism>
<dbReference type="PaxDb" id="4097-A0A1S3ZB22"/>
<protein>
    <submittedName>
        <fullName evidence="1">Uncharacterized protein</fullName>
    </submittedName>
</protein>
<evidence type="ECO:0000313" key="1">
    <source>
        <dbReference type="RefSeq" id="XP_016461422.1"/>
    </source>
</evidence>
<dbReference type="SUPFAM" id="SSF56219">
    <property type="entry name" value="DNase I-like"/>
    <property type="match status" value="1"/>
</dbReference>
<accession>A0A1S3ZB22</accession>
<dbReference type="OMA" id="IGMELPW"/>
<dbReference type="AlphaFoldDB" id="A0A1S3ZB22"/>
<name>A0A1S3ZB22_TOBAC</name>
<gene>
    <name evidence="1" type="primary">LOC107784758</name>
</gene>